<evidence type="ECO:0000256" key="1">
    <source>
        <dbReference type="SAM" id="Phobius"/>
    </source>
</evidence>
<feature type="transmembrane region" description="Helical" evidence="1">
    <location>
        <begin position="41"/>
        <end position="62"/>
    </location>
</feature>
<organism evidence="2 3">
    <name type="scientific">Dactylosporangium maewongense</name>
    <dbReference type="NCBI Taxonomy" id="634393"/>
    <lineage>
        <taxon>Bacteria</taxon>
        <taxon>Bacillati</taxon>
        <taxon>Actinomycetota</taxon>
        <taxon>Actinomycetes</taxon>
        <taxon>Micromonosporales</taxon>
        <taxon>Micromonosporaceae</taxon>
        <taxon>Dactylosporangium</taxon>
    </lineage>
</organism>
<name>A0ABN2C439_9ACTN</name>
<dbReference type="EMBL" id="BAAAQD010000022">
    <property type="protein sequence ID" value="GAA1551873.1"/>
    <property type="molecule type" value="Genomic_DNA"/>
</dbReference>
<evidence type="ECO:0000313" key="2">
    <source>
        <dbReference type="EMBL" id="GAA1551873.1"/>
    </source>
</evidence>
<sequence>MPLDELRTALQAAVEADEPPAGAGPAAVFARADRARTRQRLTMLVGGVAVLGVAVGTAAFALDRSGGAATTAQPPAVATSAPAASAALPAASGAGSSRPEVPADVMLATLRRLLPAGLATSEPDSQPGFAELILTDRAGRGKVQVNVQPNYRRAVPPGRVSGDDPMDKFSCAKRQEPPGTHCVDSTLPDGTLLVLTDGPSEDAGHDRITLRMVDVFRPDGVRIVVGTWNAVGEKTNTATRSEPPLTGQQLQAIATDPTWPV</sequence>
<accession>A0ABN2C439</accession>
<keyword evidence="1" id="KW-1133">Transmembrane helix</keyword>
<dbReference type="RefSeq" id="WP_344509597.1">
    <property type="nucleotide sequence ID" value="NZ_BAAAQD010000022.1"/>
</dbReference>
<keyword evidence="1" id="KW-0472">Membrane</keyword>
<proteinExistence type="predicted"/>
<keyword evidence="1" id="KW-0812">Transmembrane</keyword>
<reference evidence="2 3" key="1">
    <citation type="journal article" date="2019" name="Int. J. Syst. Evol. Microbiol.">
        <title>The Global Catalogue of Microorganisms (GCM) 10K type strain sequencing project: providing services to taxonomists for standard genome sequencing and annotation.</title>
        <authorList>
            <consortium name="The Broad Institute Genomics Platform"/>
            <consortium name="The Broad Institute Genome Sequencing Center for Infectious Disease"/>
            <person name="Wu L."/>
            <person name="Ma J."/>
        </authorList>
    </citation>
    <scope>NUCLEOTIDE SEQUENCE [LARGE SCALE GENOMIC DNA]</scope>
    <source>
        <strain evidence="2 3">JCM 15933</strain>
    </source>
</reference>
<gene>
    <name evidence="2" type="ORF">GCM10009827_085630</name>
</gene>
<dbReference type="Proteomes" id="UP001501470">
    <property type="component" value="Unassembled WGS sequence"/>
</dbReference>
<keyword evidence="3" id="KW-1185">Reference proteome</keyword>
<protein>
    <submittedName>
        <fullName evidence="2">Uncharacterized protein</fullName>
    </submittedName>
</protein>
<comment type="caution">
    <text evidence="2">The sequence shown here is derived from an EMBL/GenBank/DDBJ whole genome shotgun (WGS) entry which is preliminary data.</text>
</comment>
<evidence type="ECO:0000313" key="3">
    <source>
        <dbReference type="Proteomes" id="UP001501470"/>
    </source>
</evidence>